<dbReference type="AlphaFoldDB" id="R0EH49"/>
<reference evidence="2 3" key="1">
    <citation type="journal article" date="2013" name="Genome Announc.">
        <title>Draft Genome Sequence for Caulobacter sp. Strain OR37, a Bacterium Tolerant to Heavy Metals.</title>
        <authorList>
            <person name="Utturkar S.M."/>
            <person name="Bollmann A."/>
            <person name="Brzoska R.M."/>
            <person name="Klingeman D.M."/>
            <person name="Epstein S.E."/>
            <person name="Palumbo A.V."/>
            <person name="Brown S.D."/>
        </authorList>
    </citation>
    <scope>NUCLEOTIDE SEQUENCE [LARGE SCALE GENOMIC DNA]</scope>
    <source>
        <strain evidence="2 3">OR37</strain>
    </source>
</reference>
<evidence type="ECO:0000313" key="2">
    <source>
        <dbReference type="EMBL" id="ENZ81364.1"/>
    </source>
</evidence>
<comment type="caution">
    <text evidence="2">The sequence shown here is derived from an EMBL/GenBank/DDBJ whole genome shotgun (WGS) entry which is preliminary data.</text>
</comment>
<dbReference type="GO" id="GO:0005506">
    <property type="term" value="F:iron ion binding"/>
    <property type="evidence" value="ECO:0007669"/>
    <property type="project" value="UniProtKB-ARBA"/>
</dbReference>
<dbReference type="STRING" id="1292034.OR37_02771"/>
<dbReference type="PANTHER" id="PTHR20883:SF48">
    <property type="entry name" value="ECTOINE DIOXYGENASE"/>
    <property type="match status" value="1"/>
</dbReference>
<dbReference type="InterPro" id="IPR008775">
    <property type="entry name" value="Phytyl_CoA_dOase-like"/>
</dbReference>
<dbReference type="SUPFAM" id="SSF51197">
    <property type="entry name" value="Clavaminate synthase-like"/>
    <property type="match status" value="1"/>
</dbReference>
<comment type="cofactor">
    <cofactor evidence="1">
        <name>Fe(2+)</name>
        <dbReference type="ChEBI" id="CHEBI:29033"/>
    </cofactor>
</comment>
<dbReference type="OrthoDB" id="547161at2"/>
<dbReference type="PANTHER" id="PTHR20883">
    <property type="entry name" value="PHYTANOYL-COA DIOXYGENASE DOMAIN CONTAINING 1"/>
    <property type="match status" value="1"/>
</dbReference>
<evidence type="ECO:0000313" key="3">
    <source>
        <dbReference type="Proteomes" id="UP000013063"/>
    </source>
</evidence>
<organism evidence="2 3">
    <name type="scientific">Caulobacter vibrioides OR37</name>
    <dbReference type="NCBI Taxonomy" id="1292034"/>
    <lineage>
        <taxon>Bacteria</taxon>
        <taxon>Pseudomonadati</taxon>
        <taxon>Pseudomonadota</taxon>
        <taxon>Alphaproteobacteria</taxon>
        <taxon>Caulobacterales</taxon>
        <taxon>Caulobacteraceae</taxon>
        <taxon>Caulobacter</taxon>
    </lineage>
</organism>
<dbReference type="Gene3D" id="2.60.120.620">
    <property type="entry name" value="q2cbj1_9rhob like domain"/>
    <property type="match status" value="1"/>
</dbReference>
<sequence length="359" mass="40445" precursor="true">MPGVPLVESMLLQASLGQMDLTDRERAIALQVHDQGFAVMDFPDDDLDARIERIKADLTPRYDFAGWRAAGWAANDGLRVQDAWRTNEDVRAIAANQTVLDLLSKLYGRRAFPFQTLNFPVGTQQHVHSDSVHFSSVPERFMCGVWLALEDIHEDAGPLVYYPGSHRWPILYNDAIGRVAGANTVDFAQPPYEAAWRALIEATGTRPEYFRPKKGQALIWAANLLHGGSRQNDPERTRWSQVTHYYFENCAYYTPAFSDPLAGNLDLRTIIDVATGAVAPNIYVDRPIAKVARGGSNALARKVMRRLRLDRWRSPFSFGPPKDFDPALYLVLNPDVAAAGVEPRAHYARHGARERRRYK</sequence>
<dbReference type="eggNOG" id="COG5285">
    <property type="taxonomic scope" value="Bacteria"/>
</dbReference>
<dbReference type="Pfam" id="PF05721">
    <property type="entry name" value="PhyH"/>
    <property type="match status" value="1"/>
</dbReference>
<accession>R0EH49</accession>
<dbReference type="Proteomes" id="UP000013063">
    <property type="component" value="Unassembled WGS sequence"/>
</dbReference>
<proteinExistence type="predicted"/>
<dbReference type="GO" id="GO:0016706">
    <property type="term" value="F:2-oxoglutarate-dependent dioxygenase activity"/>
    <property type="evidence" value="ECO:0007669"/>
    <property type="project" value="UniProtKB-ARBA"/>
</dbReference>
<protein>
    <recommendedName>
        <fullName evidence="4">Protein involved in biosynthesis of mitomycin antibiotics/polyketide fumonisin</fullName>
    </recommendedName>
</protein>
<dbReference type="PATRIC" id="fig|1292034.3.peg.2749"/>
<dbReference type="EMBL" id="APMP01000018">
    <property type="protein sequence ID" value="ENZ81364.1"/>
    <property type="molecule type" value="Genomic_DNA"/>
</dbReference>
<name>R0EH49_CAUVI</name>
<evidence type="ECO:0008006" key="4">
    <source>
        <dbReference type="Google" id="ProtNLM"/>
    </source>
</evidence>
<keyword evidence="3" id="KW-1185">Reference proteome</keyword>
<gene>
    <name evidence="2" type="ORF">OR37_02771</name>
</gene>
<evidence type="ECO:0000256" key="1">
    <source>
        <dbReference type="ARBA" id="ARBA00001954"/>
    </source>
</evidence>